<comment type="caution">
    <text evidence="3">The sequence shown here is derived from an EMBL/GenBank/DDBJ whole genome shotgun (WGS) entry which is preliminary data.</text>
</comment>
<protein>
    <submittedName>
        <fullName evidence="3">Uncharacterized protein</fullName>
    </submittedName>
</protein>
<dbReference type="AlphaFoldDB" id="A0A081BJL4"/>
<evidence type="ECO:0000256" key="2">
    <source>
        <dbReference type="SAM" id="SignalP"/>
    </source>
</evidence>
<organism evidence="3 4">
    <name type="scientific">Secundilactobacillus oryzae JCM 18671</name>
    <dbReference type="NCBI Taxonomy" id="1291743"/>
    <lineage>
        <taxon>Bacteria</taxon>
        <taxon>Bacillati</taxon>
        <taxon>Bacillota</taxon>
        <taxon>Bacilli</taxon>
        <taxon>Lactobacillales</taxon>
        <taxon>Lactobacillaceae</taxon>
        <taxon>Secundilactobacillus</taxon>
    </lineage>
</organism>
<reference evidence="3" key="1">
    <citation type="journal article" date="2014" name="Genome Announc.">
        <title>Draft Genome Sequence of Lactobacillus oryzae Strain SG293T.</title>
        <authorList>
            <person name="Tanizawa Y."/>
            <person name="Fujisawa T."/>
            <person name="Mochizuki T."/>
            <person name="Kaminuma E."/>
            <person name="Nakamura Y."/>
            <person name="Tohno M."/>
        </authorList>
    </citation>
    <scope>NUCLEOTIDE SEQUENCE [LARGE SCALE GENOMIC DNA]</scope>
    <source>
        <strain evidence="3">SG293</strain>
    </source>
</reference>
<evidence type="ECO:0000256" key="1">
    <source>
        <dbReference type="SAM" id="Coils"/>
    </source>
</evidence>
<evidence type="ECO:0000313" key="3">
    <source>
        <dbReference type="EMBL" id="GAK48232.1"/>
    </source>
</evidence>
<accession>A0A081BJL4</accession>
<dbReference type="EMBL" id="BBJM01000022">
    <property type="protein sequence ID" value="GAK48232.1"/>
    <property type="molecule type" value="Genomic_DNA"/>
</dbReference>
<keyword evidence="2" id="KW-0732">Signal</keyword>
<dbReference type="RefSeq" id="WP_019875121.1">
    <property type="nucleotide sequence ID" value="NZ_BBAZ01000021.1"/>
</dbReference>
<keyword evidence="1" id="KW-0175">Coiled coil</keyword>
<gene>
    <name evidence="3" type="ORF">LOSG293_220190</name>
</gene>
<evidence type="ECO:0000313" key="4">
    <source>
        <dbReference type="Proteomes" id="UP000028700"/>
    </source>
</evidence>
<dbReference type="Proteomes" id="UP000028700">
    <property type="component" value="Unassembled WGS sequence"/>
</dbReference>
<feature type="signal peptide" evidence="2">
    <location>
        <begin position="1"/>
        <end position="24"/>
    </location>
</feature>
<dbReference type="eggNOG" id="ENOG5030GAH">
    <property type="taxonomic scope" value="Bacteria"/>
</dbReference>
<feature type="chain" id="PRO_5001755219" evidence="2">
    <location>
        <begin position="25"/>
        <end position="205"/>
    </location>
</feature>
<proteinExistence type="predicted"/>
<dbReference type="OrthoDB" id="2152104at2"/>
<feature type="coiled-coil region" evidence="1">
    <location>
        <begin position="23"/>
        <end position="57"/>
    </location>
</feature>
<name>A0A081BJL4_9LACO</name>
<keyword evidence="4" id="KW-1185">Reference proteome</keyword>
<sequence length="205" mass="23241">MKRSMVLSIAIGSLILIMSLGANAYQHSQIKQAQQQISRLQQQKRQVSRQLTKTNQQKQLLSTQIDSYKTYQNNKDKSQAELSFNTVVTKFFDVMNNFKPKTYGQRKDGVKDLISDKLYQQYFSNKGTYGDSNSVSAKLDQLNLYTQSKQGQNMKGLAVVSYESKSGDNDWQKATVLYQVTFDTTTNRITAVQNLGSSFKASDLN</sequence>